<reference evidence="5" key="1">
    <citation type="submission" date="2023-04" db="EMBL/GenBank/DDBJ databases">
        <authorList>
            <person name="Vijverberg K."/>
            <person name="Xiong W."/>
            <person name="Schranz E."/>
        </authorList>
    </citation>
    <scope>NUCLEOTIDE SEQUENCE</scope>
</reference>
<dbReference type="InterPro" id="IPR025525">
    <property type="entry name" value="hAT-like_transposase_RNase-H"/>
</dbReference>
<feature type="domain" description="HAT C-terminal dimerisation" evidence="3">
    <location>
        <begin position="561"/>
        <end position="643"/>
    </location>
</feature>
<name>A0AA36ENZ9_LACSI</name>
<evidence type="ECO:0000256" key="2">
    <source>
        <dbReference type="SAM" id="MobiDB-lite"/>
    </source>
</evidence>
<keyword evidence="1" id="KW-0238">DNA-binding</keyword>
<evidence type="ECO:0000259" key="4">
    <source>
        <dbReference type="Pfam" id="PF14372"/>
    </source>
</evidence>
<sequence length="1297" mass="150001">MYHHQDNETRMLMMPILKTDYGDDSEEDYIEETPALNVIPSDESNQEEEPQEQLALSKIPVTRITLVLTSQSTRHRSSPVNQLQASRRSSVGRCLAGSLGIQMSNTDDYIEVEDETIEVENPTNDQVPQEKQKKTKEFNPRSKVWKEFERYKDENGVQRCKCKHCGGGNYKCESSGYGTKNLGYHLTKCKAYLDKLSGGQKQLIFQYGDENKLSTWKFDQNESRKALAHMLVVDELPFSFVEGAGFSANDVAIDFLKKSFQNSNTCLLNGKWMHIRCVAHILNLVVQDGIKKVDKAVEIVRWAVKWIRQSPSRIHKFTDFAKVANPGITKHLKRDVPTRWNSTYHMLEISQAYEKTFERYDLEEFDFRYEIEKAGLSIPSSSDWERVRNICHFLKPFHDVTLRISGTLYVTSNTCIEDIYSIRTLLDDAISDSTLCDIALAMKKKFDKYFGDVEKMNLLLYFALILDPRNKVKYLVILLEDRYGENGVEAKKKYIMDSMYELYNDYIRIHSPISTSSTAESTTSSSILGKHQNPDFMAPNPPLRNKLREKMKTNIVESIGELEKYLQESVEDDLEMFNILDWWKVNSPRFPILSLMARDVFAIPVSTVASESVFSTSGRVLDPFRSSLTPKIVESLICTQDWIRGSISDTIDYEKDWEENQQIDKDPNRNGTTSINKHFNGCKLNPDNIPKQVDDKQQKLSFTKAPNGEGHVYTWKHDDTRIQIALLGLFTIGELPFKFIENEAFIEFVNALNGRVKLLSRHKFSRDVVSFYLMERPKLYKHLSNPKTAIHLTTDTWTSSGQKINYMVVTAHFITEDFVMHKRVVNFREVDTHKAEDMARELLICINEWGMKNVMTMTVDNAKTNDAAINIIVKELPGIYENGKHFHIRCMAHIINLVVKMGLKHEVYHVKNLQDAVKYIRASPQRIKTFKQAMKDAAVESRRFLCGETPTRWNSTFELLRSAYDVKDAFLKYSHQDPLFQKTVGRVPSHSDFEMIKKMMEFLEKFKKKTEKVSCSTKPIFHTYTREILDIEQHLRKLETNPDFMFMVPDMKDKYDKYWGDYDTISDYVFFATLLDPQCKSKFMKVVFTQMLKAENKDKKMSADEIESKSRAKVIDIECKLDKFFKTYLERSNMTSSSQQETPEEVVNFDDENEFFGSYMTSGSFPSTSSESQLQRYLNEDPIGFDKGYDILTWWKNNAVRFPIVARMARDILGMQISTVASESTFSNGRRVITDYRTNLSVVIVEALICTQDWLRKSSLPIYDYDEVHDVLADDDLAIDIVDAIHNLKLTGKRSGN</sequence>
<evidence type="ECO:0000313" key="5">
    <source>
        <dbReference type="EMBL" id="CAI9300370.1"/>
    </source>
</evidence>
<feature type="region of interest" description="Disordered" evidence="2">
    <location>
        <begin position="517"/>
        <end position="543"/>
    </location>
</feature>
<dbReference type="EMBL" id="OX465085">
    <property type="protein sequence ID" value="CAI9300370.1"/>
    <property type="molecule type" value="Genomic_DNA"/>
</dbReference>
<dbReference type="GO" id="GO:0003677">
    <property type="term" value="F:DNA binding"/>
    <property type="evidence" value="ECO:0007669"/>
    <property type="project" value="UniProtKB-KW"/>
</dbReference>
<protein>
    <recommendedName>
        <fullName evidence="7">BED-type domain-containing protein</fullName>
    </recommendedName>
</protein>
<dbReference type="InterPro" id="IPR052035">
    <property type="entry name" value="ZnF_BED_domain_contain"/>
</dbReference>
<evidence type="ECO:0000313" key="6">
    <source>
        <dbReference type="Proteomes" id="UP001177003"/>
    </source>
</evidence>
<feature type="domain" description="hAT-like transposase RNase-H fold" evidence="4">
    <location>
        <begin position="1016"/>
        <end position="1101"/>
    </location>
</feature>
<proteinExistence type="predicted"/>
<dbReference type="Pfam" id="PF05699">
    <property type="entry name" value="Dimer_Tnp_hAT"/>
    <property type="match status" value="2"/>
</dbReference>
<feature type="domain" description="hAT-like transposase RNase-H fold" evidence="4">
    <location>
        <begin position="405"/>
        <end position="506"/>
    </location>
</feature>
<dbReference type="SUPFAM" id="SSF53098">
    <property type="entry name" value="Ribonuclease H-like"/>
    <property type="match status" value="2"/>
</dbReference>
<feature type="compositionally biased region" description="Low complexity" evidence="2">
    <location>
        <begin position="517"/>
        <end position="526"/>
    </location>
</feature>
<dbReference type="InterPro" id="IPR012337">
    <property type="entry name" value="RNaseH-like_sf"/>
</dbReference>
<evidence type="ECO:0008006" key="7">
    <source>
        <dbReference type="Google" id="ProtNLM"/>
    </source>
</evidence>
<dbReference type="Pfam" id="PF14372">
    <property type="entry name" value="hAT-like_RNase-H"/>
    <property type="match status" value="2"/>
</dbReference>
<dbReference type="PANTHER" id="PTHR46481:SF7">
    <property type="entry name" value="ZINC FINGER BED DOMAIN-CONTAINING PROTEIN RICESLEEPER 2-LIKE"/>
    <property type="match status" value="1"/>
</dbReference>
<dbReference type="PANTHER" id="PTHR46481">
    <property type="entry name" value="ZINC FINGER BED DOMAIN-CONTAINING PROTEIN 4"/>
    <property type="match status" value="1"/>
</dbReference>
<keyword evidence="6" id="KW-1185">Reference proteome</keyword>
<dbReference type="GO" id="GO:0046983">
    <property type="term" value="F:protein dimerization activity"/>
    <property type="evidence" value="ECO:0007669"/>
    <property type="project" value="InterPro"/>
</dbReference>
<dbReference type="Proteomes" id="UP001177003">
    <property type="component" value="Chromosome 9"/>
</dbReference>
<gene>
    <name evidence="5" type="ORF">LSALG_LOCUS39009</name>
</gene>
<dbReference type="SMART" id="SM00614">
    <property type="entry name" value="ZnF_BED"/>
    <property type="match status" value="1"/>
</dbReference>
<dbReference type="InterPro" id="IPR008906">
    <property type="entry name" value="HATC_C_dom"/>
</dbReference>
<feature type="domain" description="HAT C-terminal dimerisation" evidence="3">
    <location>
        <begin position="1174"/>
        <end position="1255"/>
    </location>
</feature>
<organism evidence="5 6">
    <name type="scientific">Lactuca saligna</name>
    <name type="common">Willowleaf lettuce</name>
    <dbReference type="NCBI Taxonomy" id="75948"/>
    <lineage>
        <taxon>Eukaryota</taxon>
        <taxon>Viridiplantae</taxon>
        <taxon>Streptophyta</taxon>
        <taxon>Embryophyta</taxon>
        <taxon>Tracheophyta</taxon>
        <taxon>Spermatophyta</taxon>
        <taxon>Magnoliopsida</taxon>
        <taxon>eudicotyledons</taxon>
        <taxon>Gunneridae</taxon>
        <taxon>Pentapetalae</taxon>
        <taxon>asterids</taxon>
        <taxon>campanulids</taxon>
        <taxon>Asterales</taxon>
        <taxon>Asteraceae</taxon>
        <taxon>Cichorioideae</taxon>
        <taxon>Cichorieae</taxon>
        <taxon>Lactucinae</taxon>
        <taxon>Lactuca</taxon>
    </lineage>
</organism>
<evidence type="ECO:0000256" key="1">
    <source>
        <dbReference type="ARBA" id="ARBA00023125"/>
    </source>
</evidence>
<evidence type="ECO:0000259" key="3">
    <source>
        <dbReference type="Pfam" id="PF05699"/>
    </source>
</evidence>
<accession>A0AA36ENZ9</accession>